<dbReference type="Pfam" id="PF17990">
    <property type="entry name" value="LodA_N"/>
    <property type="match status" value="1"/>
</dbReference>
<dbReference type="PANTHER" id="PTHR34400">
    <property type="match status" value="1"/>
</dbReference>
<reference evidence="4 5" key="1">
    <citation type="journal article" date="2018" name="New Phytol.">
        <title>Phylogenomics of Endogonaceae and evolution of mycorrhizas within Mucoromycota.</title>
        <authorList>
            <person name="Chang Y."/>
            <person name="Desiro A."/>
            <person name="Na H."/>
            <person name="Sandor L."/>
            <person name="Lipzen A."/>
            <person name="Clum A."/>
            <person name="Barry K."/>
            <person name="Grigoriev I.V."/>
            <person name="Martin F.M."/>
            <person name="Stajich J.E."/>
            <person name="Smith M.E."/>
            <person name="Bonito G."/>
            <person name="Spatafora J.W."/>
        </authorList>
    </citation>
    <scope>NUCLEOTIDE SEQUENCE [LARGE SCALE GENOMIC DNA]</scope>
    <source>
        <strain evidence="4 5">AD002</strain>
    </source>
</reference>
<evidence type="ECO:0000259" key="1">
    <source>
        <dbReference type="Pfam" id="PF12902"/>
    </source>
</evidence>
<proteinExistence type="predicted"/>
<gene>
    <name evidence="4" type="ORF">BC938DRAFT_479515</name>
</gene>
<dbReference type="InterPro" id="IPR012347">
    <property type="entry name" value="Ferritin-like"/>
</dbReference>
<name>A0A433R0H2_9FUNG</name>
<evidence type="ECO:0000313" key="4">
    <source>
        <dbReference type="EMBL" id="RUS35542.1"/>
    </source>
</evidence>
<feature type="domain" description="Iminophenyl-pyruvate dimer synthase" evidence="1">
    <location>
        <begin position="608"/>
        <end position="832"/>
    </location>
</feature>
<evidence type="ECO:0000259" key="3">
    <source>
        <dbReference type="Pfam" id="PF18417"/>
    </source>
</evidence>
<evidence type="ECO:0000313" key="5">
    <source>
        <dbReference type="Proteomes" id="UP000274822"/>
    </source>
</evidence>
<evidence type="ECO:0000259" key="2">
    <source>
        <dbReference type="Pfam" id="PF17990"/>
    </source>
</evidence>
<dbReference type="InterPro" id="IPR041168">
    <property type="entry name" value="LodA_N"/>
</dbReference>
<organism evidence="4 5">
    <name type="scientific">Jimgerdemannia flammicorona</name>
    <dbReference type="NCBI Taxonomy" id="994334"/>
    <lineage>
        <taxon>Eukaryota</taxon>
        <taxon>Fungi</taxon>
        <taxon>Fungi incertae sedis</taxon>
        <taxon>Mucoromycota</taxon>
        <taxon>Mucoromycotina</taxon>
        <taxon>Endogonomycetes</taxon>
        <taxon>Endogonales</taxon>
        <taxon>Endogonaceae</taxon>
        <taxon>Jimgerdemannia</taxon>
    </lineage>
</organism>
<dbReference type="Proteomes" id="UP000274822">
    <property type="component" value="Unassembled WGS sequence"/>
</dbReference>
<dbReference type="Pfam" id="PF12902">
    <property type="entry name" value="Ferritin-like"/>
    <property type="match status" value="1"/>
</dbReference>
<accession>A0A433R0H2</accession>
<dbReference type="InterPro" id="IPR026820">
    <property type="entry name" value="VioB/RebD_dom"/>
</dbReference>
<dbReference type="PANTHER" id="PTHR34400:SF4">
    <property type="entry name" value="MEMBRANE PROTEIN"/>
    <property type="match status" value="1"/>
</dbReference>
<dbReference type="Pfam" id="PF18417">
    <property type="entry name" value="LodA_C"/>
    <property type="match status" value="1"/>
</dbReference>
<feature type="domain" description="L-lysine epsilon oxidase C-terminal" evidence="3">
    <location>
        <begin position="374"/>
        <end position="498"/>
    </location>
</feature>
<comment type="caution">
    <text evidence="4">The sequence shown here is derived from an EMBL/GenBank/DDBJ whole genome shotgun (WGS) entry which is preliminary data.</text>
</comment>
<feature type="domain" description="L-Lysine epsilon oxidase N-terminal" evidence="2">
    <location>
        <begin position="15"/>
        <end position="231"/>
    </location>
</feature>
<dbReference type="AlphaFoldDB" id="A0A433R0H2"/>
<sequence>MSPIDPNHIHHVAIYPPIGVARVGNSTFEREDEGWYYASEAPGVLETPKGGYKDIHGRVKRQAAKFRVYAFDAHHRAIGELNKTSGYTIDWAVHVANKKGATYAFAGRYQPQYELRNPKAQNIVDERTDLIIDPGEKKVRGSNHSRVELNGEFKGSQDKAKSVYLGEIFTDAEGRLVFLAGRGDAMSIDPGNPDNIIQSDFNNVDWYDDTSDGTVRAFVTHNNTGKKFKLENDSWVLGSPPKFGSSIYPPTSLYDVIEDANQKKQYGTSGSNYSIPEVQYYRDIEPLLLRPVLISWVNANANFVHGVEGRGYFLSDDWRQKLSDNTDDAKIYRQSVFGRIRFPEVPEYQIARTGQASGYFMPKLSGDGGYTTRGDPQTWVSLTQLQYERLRKWANGEFKTDYHPPKYTRIEDYPIHEQPDKLTEAAIEWVIGAPLYPGIEVTWNSEDPDTFQNPKIKHAAFRYSTKFKPGDISMSMSLPWQSDFYECQAHWWPSTRPDDVVPEAEYKAIKDKVPLDEIAAKLNDKRVSWDRGLSQSYHQGGYGGNTDMAKKWHQLGFVVPVEAGDRNPVFVEVQRSPGMPDQGPDYDPAVPFFISSVIDTKEKLQQHLQLALRVELSTIPYYLYSMYSIDPKEDEDAADDHLGRKDAQEAARVARFIIKGVVSEEMLHLSLAGNVLLAVGGQPKLYDENVIPTFPGTLPYRVPPLPLNLRAATEKQLEAFITLEEPELICRTKQNDSGEEKYRTIGEFYQSIEEALQPIFDKDPTLFANPRPKCQFAPEKHEYSPRVPDAGGLVVVEDVKSAIAALTTIVREGEGSPLNHGTEHLDEALHHRYRQELSRAKENQKLGTAPGLSEYDDDKKLELSHYATFIHLKKKLKTKKHLWTVFPVPENPQSSQYQDEKIRTVSLAFDAAYCYLLMTIETLWTVPDPVERQKIVYGSMYGTMMGVMAPLAEFLVRQPVGQNQHAAPCFQYYQFTTSTPKTELQTLIQRALDLYTQANAQNPASQLTVILTAVENLYSITYATV</sequence>
<dbReference type="InterPro" id="IPR041173">
    <property type="entry name" value="LodA_C"/>
</dbReference>
<protein>
    <submittedName>
        <fullName evidence="4">Ferritin-like-domain-containing protein</fullName>
    </submittedName>
</protein>
<dbReference type="EMBL" id="RBNJ01000040">
    <property type="protein sequence ID" value="RUS35542.1"/>
    <property type="molecule type" value="Genomic_DNA"/>
</dbReference>
<dbReference type="Gene3D" id="1.20.1260.10">
    <property type="match status" value="1"/>
</dbReference>
<keyword evidence="5" id="KW-1185">Reference proteome</keyword>